<dbReference type="InterPro" id="IPR019416">
    <property type="entry name" value="NCBP3"/>
</dbReference>
<sequence>MAFNGKEKLATLKIAIDNDNSVADEYDDDELSLEEEPNFDIDDNYTDIKIAKKATINKVSEQSSDQVQQSHVEENHDVQFNVLLNKVNPSKKEQPFVRPTRVYENKSGDFVTGIDLDFENSVERLQERAKRFGLDYKPEQPVDVQSLYDSLGIKPADLSTKDERGIRMEAVHLRGVHDMNTKDVFSYFNEFAPGKCEWIDDGSCNVVWQDKVTAARAMLKLSRSYEQVMEEYGLKSSKTVSKKQSESMDKAKKSSMKGSGDTEGDSRKVQCEGEDDRRKVQSEGDRQEVCEGEAMEEDQLDLTEDRQEVAAVEKPTQLETQGDRMEDEGTEEGEISDSESEEEIHDSSKTDVLEKIPWPPGKWRLAKPYLNKTMCLFMRFATKADVKLPGAEKRSIFYQKYGNPNYGGIKGLLSQSKKRSLRNQQPAEDLETFGVPAKSMSLSDRNQITYEDDLFSSNVVPEDVEEMDIYIKTDMQGADIRRANKKHESDDDAMESGESDSEFPVIGRVERKEDKADDSGGSEVDEEELTRLLGVRKKPVMRMYADVLEEKQKAN</sequence>
<feature type="compositionally biased region" description="Acidic residues" evidence="3">
    <location>
        <begin position="325"/>
        <end position="344"/>
    </location>
</feature>
<feature type="region of interest" description="Disordered" evidence="3">
    <location>
        <begin position="232"/>
        <end position="356"/>
    </location>
</feature>
<feature type="region of interest" description="Disordered" evidence="3">
    <location>
        <begin position="482"/>
        <end position="530"/>
    </location>
</feature>
<reference evidence="4" key="2">
    <citation type="submission" date="2020-11" db="EMBL/GenBank/DDBJ databases">
        <authorList>
            <person name="McCartney M.A."/>
            <person name="Auch B."/>
            <person name="Kono T."/>
            <person name="Mallez S."/>
            <person name="Becker A."/>
            <person name="Gohl D.M."/>
            <person name="Silverstein K.A.T."/>
            <person name="Koren S."/>
            <person name="Bechman K.B."/>
            <person name="Herman A."/>
            <person name="Abrahante J.E."/>
            <person name="Garbe J."/>
        </authorList>
    </citation>
    <scope>NUCLEOTIDE SEQUENCE</scope>
    <source>
        <strain evidence="4">Duluth1</strain>
        <tissue evidence="4">Whole animal</tissue>
    </source>
</reference>
<organism evidence="4 5">
    <name type="scientific">Dreissena polymorpha</name>
    <name type="common">Zebra mussel</name>
    <name type="synonym">Mytilus polymorpha</name>
    <dbReference type="NCBI Taxonomy" id="45954"/>
    <lineage>
        <taxon>Eukaryota</taxon>
        <taxon>Metazoa</taxon>
        <taxon>Spiralia</taxon>
        <taxon>Lophotrochozoa</taxon>
        <taxon>Mollusca</taxon>
        <taxon>Bivalvia</taxon>
        <taxon>Autobranchia</taxon>
        <taxon>Heteroconchia</taxon>
        <taxon>Euheterodonta</taxon>
        <taxon>Imparidentia</taxon>
        <taxon>Neoheterodontei</taxon>
        <taxon>Myida</taxon>
        <taxon>Dreissenoidea</taxon>
        <taxon>Dreissenidae</taxon>
        <taxon>Dreissena</taxon>
    </lineage>
</organism>
<dbReference type="PANTHER" id="PTHR16291:SF0">
    <property type="entry name" value="NUCLEAR CAP-BINDING PROTEIN SUBUNIT 3"/>
    <property type="match status" value="1"/>
</dbReference>
<dbReference type="EMBL" id="JAIWYP010000001">
    <property type="protein sequence ID" value="KAH3887539.1"/>
    <property type="molecule type" value="Genomic_DNA"/>
</dbReference>
<keyword evidence="5" id="KW-1185">Reference proteome</keyword>
<comment type="similarity">
    <text evidence="1">Belongs to the NCBP3 family.</text>
</comment>
<evidence type="ECO:0000313" key="5">
    <source>
        <dbReference type="Proteomes" id="UP000828390"/>
    </source>
</evidence>
<feature type="compositionally biased region" description="Acidic residues" evidence="3">
    <location>
        <begin position="290"/>
        <end position="302"/>
    </location>
</feature>
<feature type="compositionally biased region" description="Acidic residues" evidence="3">
    <location>
        <begin position="490"/>
        <end position="501"/>
    </location>
</feature>
<comment type="caution">
    <text evidence="4">The sequence shown here is derived from an EMBL/GenBank/DDBJ whole genome shotgun (WGS) entry which is preliminary data.</text>
</comment>
<dbReference type="GO" id="GO:0000340">
    <property type="term" value="F:RNA 7-methylguanosine cap binding"/>
    <property type="evidence" value="ECO:0007669"/>
    <property type="project" value="InterPro"/>
</dbReference>
<evidence type="ECO:0000256" key="3">
    <source>
        <dbReference type="SAM" id="MobiDB-lite"/>
    </source>
</evidence>
<feature type="compositionally biased region" description="Basic and acidic residues" evidence="3">
    <location>
        <begin position="508"/>
        <end position="518"/>
    </location>
</feature>
<dbReference type="Proteomes" id="UP000828390">
    <property type="component" value="Unassembled WGS sequence"/>
</dbReference>
<reference evidence="4" key="1">
    <citation type="journal article" date="2019" name="bioRxiv">
        <title>The Genome of the Zebra Mussel, Dreissena polymorpha: A Resource for Invasive Species Research.</title>
        <authorList>
            <person name="McCartney M.A."/>
            <person name="Auch B."/>
            <person name="Kono T."/>
            <person name="Mallez S."/>
            <person name="Zhang Y."/>
            <person name="Obille A."/>
            <person name="Becker A."/>
            <person name="Abrahante J.E."/>
            <person name="Garbe J."/>
            <person name="Badalamenti J.P."/>
            <person name="Herman A."/>
            <person name="Mangelson H."/>
            <person name="Liachko I."/>
            <person name="Sullivan S."/>
            <person name="Sone E.D."/>
            <person name="Koren S."/>
            <person name="Silverstein K.A.T."/>
            <person name="Beckman K.B."/>
            <person name="Gohl D.M."/>
        </authorList>
    </citation>
    <scope>NUCLEOTIDE SEQUENCE</scope>
    <source>
        <strain evidence="4">Duluth1</strain>
        <tissue evidence="4">Whole animal</tissue>
    </source>
</reference>
<feature type="non-terminal residue" evidence="4">
    <location>
        <position position="1"/>
    </location>
</feature>
<dbReference type="GO" id="GO:0003729">
    <property type="term" value="F:mRNA binding"/>
    <property type="evidence" value="ECO:0007669"/>
    <property type="project" value="InterPro"/>
</dbReference>
<dbReference type="AlphaFoldDB" id="A0A9D4N5B1"/>
<protein>
    <recommendedName>
        <fullName evidence="2">Nuclear cap-binding protein subunit 3</fullName>
    </recommendedName>
</protein>
<dbReference type="Gene3D" id="3.30.70.330">
    <property type="match status" value="1"/>
</dbReference>
<name>A0A9D4N5B1_DREPO</name>
<dbReference type="InterPro" id="IPR012677">
    <property type="entry name" value="Nucleotide-bd_a/b_plait_sf"/>
</dbReference>
<proteinExistence type="inferred from homology"/>
<dbReference type="GO" id="GO:0005634">
    <property type="term" value="C:nucleus"/>
    <property type="evidence" value="ECO:0007669"/>
    <property type="project" value="TreeGrafter"/>
</dbReference>
<gene>
    <name evidence="4" type="ORF">DPMN_011556</name>
</gene>
<accession>A0A9D4N5B1</accession>
<feature type="compositionally biased region" description="Basic and acidic residues" evidence="3">
    <location>
        <begin position="243"/>
        <end position="252"/>
    </location>
</feature>
<evidence type="ECO:0000256" key="1">
    <source>
        <dbReference type="ARBA" id="ARBA00006069"/>
    </source>
</evidence>
<evidence type="ECO:0000256" key="2">
    <source>
        <dbReference type="ARBA" id="ARBA00019876"/>
    </source>
</evidence>
<feature type="compositionally biased region" description="Basic and acidic residues" evidence="3">
    <location>
        <begin position="264"/>
        <end position="289"/>
    </location>
</feature>
<feature type="compositionally biased region" description="Basic and acidic residues" evidence="3">
    <location>
        <begin position="345"/>
        <end position="354"/>
    </location>
</feature>
<dbReference type="PANTHER" id="PTHR16291">
    <property type="entry name" value="NUCLEAR CAP-BINDING PROTEIN SUBUNIT 3"/>
    <property type="match status" value="1"/>
</dbReference>
<dbReference type="Pfam" id="PF10309">
    <property type="entry name" value="NCBP3"/>
    <property type="match status" value="1"/>
</dbReference>
<evidence type="ECO:0000313" key="4">
    <source>
        <dbReference type="EMBL" id="KAH3887539.1"/>
    </source>
</evidence>